<proteinExistence type="predicted"/>
<keyword evidence="3" id="KW-1185">Reference proteome</keyword>
<evidence type="ECO:0000313" key="3">
    <source>
        <dbReference type="Proteomes" id="UP001552521"/>
    </source>
</evidence>
<name>A0ABV3HN31_9ACTN</name>
<protein>
    <submittedName>
        <fullName evidence="2">Uncharacterized protein</fullName>
    </submittedName>
</protein>
<evidence type="ECO:0000313" key="2">
    <source>
        <dbReference type="EMBL" id="MEV4679962.1"/>
    </source>
</evidence>
<dbReference type="EMBL" id="JBFAQK010000003">
    <property type="protein sequence ID" value="MEV4679962.1"/>
    <property type="molecule type" value="Genomic_DNA"/>
</dbReference>
<organism evidence="2 3">
    <name type="scientific">Streptomyces kurssanovii</name>
    <dbReference type="NCBI Taxonomy" id="67312"/>
    <lineage>
        <taxon>Bacteria</taxon>
        <taxon>Bacillati</taxon>
        <taxon>Actinomycetota</taxon>
        <taxon>Actinomycetes</taxon>
        <taxon>Kitasatosporales</taxon>
        <taxon>Streptomycetaceae</taxon>
        <taxon>Streptomyces</taxon>
    </lineage>
</organism>
<reference evidence="2 3" key="1">
    <citation type="submission" date="2024-06" db="EMBL/GenBank/DDBJ databases">
        <title>The Natural Products Discovery Center: Release of the First 8490 Sequenced Strains for Exploring Actinobacteria Biosynthetic Diversity.</title>
        <authorList>
            <person name="Kalkreuter E."/>
            <person name="Kautsar S.A."/>
            <person name="Yang D."/>
            <person name="Bader C.D."/>
            <person name="Teijaro C.N."/>
            <person name="Fluegel L."/>
            <person name="Davis C.M."/>
            <person name="Simpson J.R."/>
            <person name="Lauterbach L."/>
            <person name="Steele A.D."/>
            <person name="Gui C."/>
            <person name="Meng S."/>
            <person name="Li G."/>
            <person name="Viehrig K."/>
            <person name="Ye F."/>
            <person name="Su P."/>
            <person name="Kiefer A.F."/>
            <person name="Nichols A."/>
            <person name="Cepeda A.J."/>
            <person name="Yan W."/>
            <person name="Fan B."/>
            <person name="Jiang Y."/>
            <person name="Adhikari A."/>
            <person name="Zheng C.-J."/>
            <person name="Schuster L."/>
            <person name="Cowan T.M."/>
            <person name="Smanski M.J."/>
            <person name="Chevrette M.G."/>
            <person name="De Carvalho L.P.S."/>
            <person name="Shen B."/>
        </authorList>
    </citation>
    <scope>NUCLEOTIDE SEQUENCE [LARGE SCALE GENOMIC DNA]</scope>
    <source>
        <strain evidence="2 3">NPDC049344</strain>
    </source>
</reference>
<sequence length="129" mass="13960">MGETIKMRIPSDLADLLVSEGYATPTRGRRSSLWALDGDFLGNATTVIALLQAPQTVAYLAKAIRKLANRARDEDTTSSPRLSVEATGPSGQIRFDGEASVEEIERLLRQTILVQPADHREVHGASGTD</sequence>
<accession>A0ABV3HN31</accession>
<evidence type="ECO:0000256" key="1">
    <source>
        <dbReference type="SAM" id="MobiDB-lite"/>
    </source>
</evidence>
<comment type="caution">
    <text evidence="2">The sequence shown here is derived from an EMBL/GenBank/DDBJ whole genome shotgun (WGS) entry which is preliminary data.</text>
</comment>
<dbReference type="RefSeq" id="WP_364587931.1">
    <property type="nucleotide sequence ID" value="NZ_JBFAQK010000003.1"/>
</dbReference>
<dbReference type="Proteomes" id="UP001552521">
    <property type="component" value="Unassembled WGS sequence"/>
</dbReference>
<gene>
    <name evidence="2" type="ORF">AB0K36_04080</name>
</gene>
<feature type="region of interest" description="Disordered" evidence="1">
    <location>
        <begin position="70"/>
        <end position="95"/>
    </location>
</feature>